<feature type="transmembrane region" description="Helical" evidence="6">
    <location>
        <begin position="378"/>
        <end position="399"/>
    </location>
</feature>
<feature type="transmembrane region" description="Helical" evidence="6">
    <location>
        <begin position="311"/>
        <end position="333"/>
    </location>
</feature>
<evidence type="ECO:0000259" key="7">
    <source>
        <dbReference type="PROSITE" id="PS50850"/>
    </source>
</evidence>
<sequence length="446" mass="46925">MAKHQHMEVEDDLRTRERIILLILAAVQFTTIVDFMIVMPLAPQLMRTLAISPAQFGMIVSSYTFAAGAAGLVASSIVDRFARRATFMTLNAGFLLGTLACAIAPNYHALIAARVFTGAFGGILGGMTLAIIGDVFPEERRGRATGSLMTGFALASVLGVPFGLYLGTNYGWHVPFVVLAVFGIPALMLTPFALPPLDTHVGKDHGHPLRSLSETFTHTNHLKAFALIVTLMIGSFTVFPFLSAYLVSNVGMTEQQLPLVYIAGGVLTLIASPIIGRLADRYGKLNVYRLVAPGSAVMMLLITHLPPVPTALAIAVFGGLMLCNVGRMIPAMAMVTSSVEPRRRGAFLSANSSVQHMASGLGAYLGGAIVAAGPDGKILHFGTVGWIAAISTLLSLWLAGRIRIVDAGVPSSLATQAVSAEEISLVAAAEATVDVGQPMLGCEVEG</sequence>
<dbReference type="Pfam" id="PF07690">
    <property type="entry name" value="MFS_1"/>
    <property type="match status" value="1"/>
</dbReference>
<reference evidence="8 9" key="1">
    <citation type="submission" date="2019-02" db="EMBL/GenBank/DDBJ databases">
        <title>Deep-cultivation of Planctomycetes and their phenomic and genomic characterization uncovers novel biology.</title>
        <authorList>
            <person name="Wiegand S."/>
            <person name="Jogler M."/>
            <person name="Boedeker C."/>
            <person name="Pinto D."/>
            <person name="Vollmers J."/>
            <person name="Rivas-Marin E."/>
            <person name="Kohn T."/>
            <person name="Peeters S.H."/>
            <person name="Heuer A."/>
            <person name="Rast P."/>
            <person name="Oberbeckmann S."/>
            <person name="Bunk B."/>
            <person name="Jeske O."/>
            <person name="Meyerdierks A."/>
            <person name="Storesund J.E."/>
            <person name="Kallscheuer N."/>
            <person name="Luecker S."/>
            <person name="Lage O.M."/>
            <person name="Pohl T."/>
            <person name="Merkel B.J."/>
            <person name="Hornburger P."/>
            <person name="Mueller R.-W."/>
            <person name="Bruemmer F."/>
            <person name="Labrenz M."/>
            <person name="Spormann A.M."/>
            <person name="Op Den Camp H."/>
            <person name="Overmann J."/>
            <person name="Amann R."/>
            <person name="Jetten M.S.M."/>
            <person name="Mascher T."/>
            <person name="Medema M.H."/>
            <person name="Devos D.P."/>
            <person name="Kaster A.-K."/>
            <person name="Ovreas L."/>
            <person name="Rohde M."/>
            <person name="Galperin M.Y."/>
            <person name="Jogler C."/>
        </authorList>
    </citation>
    <scope>NUCLEOTIDE SEQUENCE [LARGE SCALE GENOMIC DNA]</scope>
    <source>
        <strain evidence="8 9">Pla144</strain>
    </source>
</reference>
<dbReference type="AlphaFoldDB" id="A0A5C6CHD6"/>
<feature type="transmembrane region" description="Helical" evidence="6">
    <location>
        <begin position="259"/>
        <end position="279"/>
    </location>
</feature>
<dbReference type="SUPFAM" id="SSF103473">
    <property type="entry name" value="MFS general substrate transporter"/>
    <property type="match status" value="1"/>
</dbReference>
<dbReference type="PROSITE" id="PS50850">
    <property type="entry name" value="MFS"/>
    <property type="match status" value="1"/>
</dbReference>
<feature type="transmembrane region" description="Helical" evidence="6">
    <location>
        <begin position="354"/>
        <end position="372"/>
    </location>
</feature>
<dbReference type="Proteomes" id="UP000318437">
    <property type="component" value="Unassembled WGS sequence"/>
</dbReference>
<comment type="caution">
    <text evidence="8">The sequence shown here is derived from an EMBL/GenBank/DDBJ whole genome shotgun (WGS) entry which is preliminary data.</text>
</comment>
<feature type="transmembrane region" description="Helical" evidence="6">
    <location>
        <begin position="148"/>
        <end position="166"/>
    </location>
</feature>
<feature type="transmembrane region" description="Helical" evidence="6">
    <location>
        <begin position="224"/>
        <end position="247"/>
    </location>
</feature>
<dbReference type="GO" id="GO:0022857">
    <property type="term" value="F:transmembrane transporter activity"/>
    <property type="evidence" value="ECO:0007669"/>
    <property type="project" value="InterPro"/>
</dbReference>
<keyword evidence="4 6" id="KW-1133">Transmembrane helix</keyword>
<feature type="domain" description="Major facilitator superfamily (MFS) profile" evidence="7">
    <location>
        <begin position="20"/>
        <end position="403"/>
    </location>
</feature>
<dbReference type="InterPro" id="IPR036259">
    <property type="entry name" value="MFS_trans_sf"/>
</dbReference>
<organism evidence="8 9">
    <name type="scientific">Bythopirellula polymerisocia</name>
    <dbReference type="NCBI Taxonomy" id="2528003"/>
    <lineage>
        <taxon>Bacteria</taxon>
        <taxon>Pseudomonadati</taxon>
        <taxon>Planctomycetota</taxon>
        <taxon>Planctomycetia</taxon>
        <taxon>Pirellulales</taxon>
        <taxon>Lacipirellulaceae</taxon>
        <taxon>Bythopirellula</taxon>
    </lineage>
</organism>
<feature type="transmembrane region" description="Helical" evidence="6">
    <location>
        <begin position="20"/>
        <end position="42"/>
    </location>
</feature>
<feature type="transmembrane region" description="Helical" evidence="6">
    <location>
        <begin position="54"/>
        <end position="78"/>
    </location>
</feature>
<keyword evidence="9" id="KW-1185">Reference proteome</keyword>
<dbReference type="PANTHER" id="PTHR43124">
    <property type="entry name" value="PURINE EFFLUX PUMP PBUE"/>
    <property type="match status" value="1"/>
</dbReference>
<keyword evidence="5 6" id="KW-0472">Membrane</keyword>
<feature type="transmembrane region" description="Helical" evidence="6">
    <location>
        <begin position="286"/>
        <end position="305"/>
    </location>
</feature>
<keyword evidence="2" id="KW-1003">Cell membrane</keyword>
<feature type="transmembrane region" description="Helical" evidence="6">
    <location>
        <begin position="172"/>
        <end position="194"/>
    </location>
</feature>
<evidence type="ECO:0000256" key="6">
    <source>
        <dbReference type="SAM" id="Phobius"/>
    </source>
</evidence>
<comment type="subcellular location">
    <subcellularLocation>
        <location evidence="1">Cell membrane</location>
        <topology evidence="1">Multi-pass membrane protein</topology>
    </subcellularLocation>
</comment>
<evidence type="ECO:0000313" key="8">
    <source>
        <dbReference type="EMBL" id="TWU22681.1"/>
    </source>
</evidence>
<evidence type="ECO:0000256" key="4">
    <source>
        <dbReference type="ARBA" id="ARBA00022989"/>
    </source>
</evidence>
<evidence type="ECO:0000256" key="5">
    <source>
        <dbReference type="ARBA" id="ARBA00023136"/>
    </source>
</evidence>
<dbReference type="GO" id="GO:0005886">
    <property type="term" value="C:plasma membrane"/>
    <property type="evidence" value="ECO:0007669"/>
    <property type="project" value="UniProtKB-SubCell"/>
</dbReference>
<proteinExistence type="predicted"/>
<dbReference type="InterPro" id="IPR050189">
    <property type="entry name" value="MFS_Efflux_Transporters"/>
</dbReference>
<gene>
    <name evidence="8" type="primary">pbuE</name>
    <name evidence="8" type="ORF">Pla144_41410</name>
</gene>
<evidence type="ECO:0000313" key="9">
    <source>
        <dbReference type="Proteomes" id="UP000318437"/>
    </source>
</evidence>
<dbReference type="PANTHER" id="PTHR43124:SF3">
    <property type="entry name" value="CHLORAMPHENICOL EFFLUX PUMP RV0191"/>
    <property type="match status" value="1"/>
</dbReference>
<dbReference type="Gene3D" id="1.20.1250.20">
    <property type="entry name" value="MFS general substrate transporter like domains"/>
    <property type="match status" value="1"/>
</dbReference>
<evidence type="ECO:0000256" key="2">
    <source>
        <dbReference type="ARBA" id="ARBA00022475"/>
    </source>
</evidence>
<dbReference type="InterPro" id="IPR020846">
    <property type="entry name" value="MFS_dom"/>
</dbReference>
<name>A0A5C6CHD6_9BACT</name>
<evidence type="ECO:0000256" key="1">
    <source>
        <dbReference type="ARBA" id="ARBA00004651"/>
    </source>
</evidence>
<dbReference type="InterPro" id="IPR011701">
    <property type="entry name" value="MFS"/>
</dbReference>
<evidence type="ECO:0000256" key="3">
    <source>
        <dbReference type="ARBA" id="ARBA00022692"/>
    </source>
</evidence>
<feature type="transmembrane region" description="Helical" evidence="6">
    <location>
        <begin position="111"/>
        <end position="136"/>
    </location>
</feature>
<dbReference type="CDD" id="cd17324">
    <property type="entry name" value="MFS_NepI_like"/>
    <property type="match status" value="1"/>
</dbReference>
<protein>
    <submittedName>
        <fullName evidence="8">Purine efflux pump PbuE</fullName>
    </submittedName>
</protein>
<accession>A0A5C6CHD6</accession>
<dbReference type="OrthoDB" id="212436at2"/>
<feature type="transmembrane region" description="Helical" evidence="6">
    <location>
        <begin position="85"/>
        <end position="105"/>
    </location>
</feature>
<keyword evidence="3 6" id="KW-0812">Transmembrane</keyword>
<dbReference type="RefSeq" id="WP_146452439.1">
    <property type="nucleotide sequence ID" value="NZ_SJPS01000007.1"/>
</dbReference>
<dbReference type="EMBL" id="SJPS01000007">
    <property type="protein sequence ID" value="TWU22681.1"/>
    <property type="molecule type" value="Genomic_DNA"/>
</dbReference>